<dbReference type="RefSeq" id="WP_035578363.1">
    <property type="nucleotide sequence ID" value="NZ_ARYJ01000002.1"/>
</dbReference>
<keyword evidence="24" id="KW-1185">Reference proteome</keyword>
<dbReference type="Pfam" id="PF10399">
    <property type="entry name" value="UCR_Fe-S_N"/>
    <property type="match status" value="1"/>
</dbReference>
<keyword evidence="11" id="KW-0479">Metal-binding</keyword>
<keyword evidence="10" id="KW-0001">2Fe-2S</keyword>
<protein>
    <recommendedName>
        <fullName evidence="6 20">Ubiquinol-cytochrome c reductase iron-sulfur subunit</fullName>
        <ecNumber evidence="5 20">7.1.1.8</ecNumber>
    </recommendedName>
</protein>
<dbReference type="AlphaFoldDB" id="A0A059FI15"/>
<evidence type="ECO:0000256" key="7">
    <source>
        <dbReference type="ARBA" id="ARBA00022448"/>
    </source>
</evidence>
<evidence type="ECO:0000256" key="11">
    <source>
        <dbReference type="ARBA" id="ARBA00022723"/>
    </source>
</evidence>
<dbReference type="STRING" id="1280952.HJA_03671"/>
<dbReference type="Gene3D" id="2.102.10.10">
    <property type="entry name" value="Rieske [2Fe-2S] iron-sulphur domain"/>
    <property type="match status" value="1"/>
</dbReference>
<dbReference type="EC" id="7.1.1.8" evidence="5 20"/>
<evidence type="ECO:0000256" key="19">
    <source>
        <dbReference type="ARBA" id="ARBA00029351"/>
    </source>
</evidence>
<keyword evidence="14 20" id="KW-1133">Transmembrane helix</keyword>
<comment type="function">
    <text evidence="1">Component of the ubiquinol-cytochrome c reductase complex (complex III or cytochrome b-c1 complex), which is a respiratory chain that generates an electrochemical potential coupled to ATP synthesis.</text>
</comment>
<keyword evidence="18" id="KW-1015">Disulfide bond</keyword>
<keyword evidence="15" id="KW-0408">Iron</keyword>
<evidence type="ECO:0000256" key="17">
    <source>
        <dbReference type="ARBA" id="ARBA00023136"/>
    </source>
</evidence>
<evidence type="ECO:0000256" key="12">
    <source>
        <dbReference type="ARBA" id="ARBA00022967"/>
    </source>
</evidence>
<dbReference type="InterPro" id="IPR036922">
    <property type="entry name" value="Rieske_2Fe-2S_sf"/>
</dbReference>
<evidence type="ECO:0000256" key="14">
    <source>
        <dbReference type="ARBA" id="ARBA00022989"/>
    </source>
</evidence>
<evidence type="ECO:0000313" key="24">
    <source>
        <dbReference type="Proteomes" id="UP000024816"/>
    </source>
</evidence>
<evidence type="ECO:0000256" key="20">
    <source>
        <dbReference type="RuleBase" id="RU004494"/>
    </source>
</evidence>
<comment type="catalytic activity">
    <reaction evidence="19 20">
        <text>a quinol + 2 Fe(III)-[cytochrome c](out) = a quinone + 2 Fe(II)-[cytochrome c](out) + 2 H(+)(out)</text>
        <dbReference type="Rhea" id="RHEA:11484"/>
        <dbReference type="Rhea" id="RHEA-COMP:10350"/>
        <dbReference type="Rhea" id="RHEA-COMP:14399"/>
        <dbReference type="ChEBI" id="CHEBI:15378"/>
        <dbReference type="ChEBI" id="CHEBI:24646"/>
        <dbReference type="ChEBI" id="CHEBI:29033"/>
        <dbReference type="ChEBI" id="CHEBI:29034"/>
        <dbReference type="ChEBI" id="CHEBI:132124"/>
        <dbReference type="EC" id="7.1.1.8"/>
    </reaction>
</comment>
<comment type="subunit">
    <text evidence="4 21">The main subunits of complex b-c1 are: cytochrome b, cytochrome c1 and the Rieske protein.</text>
</comment>
<evidence type="ECO:0000256" key="9">
    <source>
        <dbReference type="ARBA" id="ARBA00022692"/>
    </source>
</evidence>
<feature type="transmembrane region" description="Helical" evidence="20">
    <location>
        <begin position="14"/>
        <end position="35"/>
    </location>
</feature>
<dbReference type="GO" id="GO:0005886">
    <property type="term" value="C:plasma membrane"/>
    <property type="evidence" value="ECO:0007669"/>
    <property type="project" value="UniProtKB-SubCell"/>
</dbReference>
<dbReference type="EMBL" id="ARYJ01000002">
    <property type="protein sequence ID" value="KCZ90295.1"/>
    <property type="molecule type" value="Genomic_DNA"/>
</dbReference>
<keyword evidence="9 20" id="KW-0812">Transmembrane</keyword>
<dbReference type="eggNOG" id="COG0723">
    <property type="taxonomic scope" value="Bacteria"/>
</dbReference>
<gene>
    <name evidence="23" type="ORF">HJA_03671</name>
</gene>
<dbReference type="PANTHER" id="PTHR10134">
    <property type="entry name" value="CYTOCHROME B-C1 COMPLEX SUBUNIT RIESKE, MITOCHONDRIAL"/>
    <property type="match status" value="1"/>
</dbReference>
<organism evidence="23 24">
    <name type="scientific">Hyphomonas jannaschiana VP2</name>
    <dbReference type="NCBI Taxonomy" id="1280952"/>
    <lineage>
        <taxon>Bacteria</taxon>
        <taxon>Pseudomonadati</taxon>
        <taxon>Pseudomonadota</taxon>
        <taxon>Alphaproteobacteria</taxon>
        <taxon>Hyphomonadales</taxon>
        <taxon>Hyphomonadaceae</taxon>
        <taxon>Hyphomonas</taxon>
    </lineage>
</organism>
<dbReference type="InterPro" id="IPR005805">
    <property type="entry name" value="Rieske_Fe-S_prot_C"/>
</dbReference>
<dbReference type="GO" id="GO:0008121">
    <property type="term" value="F:quinol-cytochrome-c reductase activity"/>
    <property type="evidence" value="ECO:0007669"/>
    <property type="project" value="UniProtKB-EC"/>
</dbReference>
<comment type="similarity">
    <text evidence="3">Belongs to the Rieske iron-sulfur protein family.</text>
</comment>
<accession>A0A059FI15</accession>
<dbReference type="Gene3D" id="1.20.5.510">
    <property type="entry name" value="Single helix bin"/>
    <property type="match status" value="1"/>
</dbReference>
<dbReference type="PRINTS" id="PR00162">
    <property type="entry name" value="RIESKE"/>
</dbReference>
<dbReference type="PATRIC" id="fig|1280952.3.peg.732"/>
<evidence type="ECO:0000256" key="8">
    <source>
        <dbReference type="ARBA" id="ARBA00022475"/>
    </source>
</evidence>
<dbReference type="InterPro" id="IPR019470">
    <property type="entry name" value="Ubiq_cytC_Rdtase_Fe-S_su_TAT"/>
</dbReference>
<evidence type="ECO:0000256" key="3">
    <source>
        <dbReference type="ARBA" id="ARBA00010651"/>
    </source>
</evidence>
<keyword evidence="17 20" id="KW-0472">Membrane</keyword>
<dbReference type="NCBIfam" id="TIGR01416">
    <property type="entry name" value="Rieske_proteo"/>
    <property type="match status" value="1"/>
</dbReference>
<dbReference type="InterPro" id="IPR017941">
    <property type="entry name" value="Rieske_2Fe-2S"/>
</dbReference>
<dbReference type="InterPro" id="IPR006317">
    <property type="entry name" value="Ubiquinol_cyt_c_Rdtase_Fe-S-su"/>
</dbReference>
<evidence type="ECO:0000256" key="16">
    <source>
        <dbReference type="ARBA" id="ARBA00023014"/>
    </source>
</evidence>
<comment type="caution">
    <text evidence="23">The sequence shown here is derived from an EMBL/GenBank/DDBJ whole genome shotgun (WGS) entry which is preliminary data.</text>
</comment>
<evidence type="ECO:0000256" key="4">
    <source>
        <dbReference type="ARBA" id="ARBA00011649"/>
    </source>
</evidence>
<evidence type="ECO:0000256" key="21">
    <source>
        <dbReference type="RuleBase" id="RU004497"/>
    </source>
</evidence>
<dbReference type="CDD" id="cd03470">
    <property type="entry name" value="Rieske_cytochrome_bc1"/>
    <property type="match status" value="1"/>
</dbReference>
<comment type="cofactor">
    <cofactor evidence="20">
        <name>[2Fe-2S] cluster</name>
        <dbReference type="ChEBI" id="CHEBI:190135"/>
    </cofactor>
    <text evidence="20">Binds 1 [2Fe-2S] cluster per subunit.</text>
</comment>
<evidence type="ECO:0000256" key="5">
    <source>
        <dbReference type="ARBA" id="ARBA00012951"/>
    </source>
</evidence>
<name>A0A059FI15_9PROT</name>
<evidence type="ECO:0000256" key="2">
    <source>
        <dbReference type="ARBA" id="ARBA00004162"/>
    </source>
</evidence>
<dbReference type="SUPFAM" id="SSF50022">
    <property type="entry name" value="ISP domain"/>
    <property type="match status" value="1"/>
</dbReference>
<sequence length="184" mass="19861">MTDEMPASDERRNFIFVATGAVAFGGAAMAAWPLVDQMNPAGDTRASSSLDVDISKIRVGSELRVLIGGKPFFVRHRTEVEIAEARAVNISRLRDPETDEERLRPNQDGGLNPAILITSGVCTHLGCVPLGPNQGNVGDYGGWYCPCHGSHYDTSGRIRKGPAPLNLPVPEYIYQNGNIVTISI</sequence>
<dbReference type="GO" id="GO:0051537">
    <property type="term" value="F:2 iron, 2 sulfur cluster binding"/>
    <property type="evidence" value="ECO:0007669"/>
    <property type="project" value="UniProtKB-KW"/>
</dbReference>
<feature type="domain" description="Rieske" evidence="22">
    <location>
        <begin position="112"/>
        <end position="181"/>
    </location>
</feature>
<comment type="subcellular location">
    <subcellularLocation>
        <location evidence="2">Cell membrane</location>
        <topology evidence="2">Single-pass membrane protein</topology>
    </subcellularLocation>
</comment>
<evidence type="ECO:0000256" key="13">
    <source>
        <dbReference type="ARBA" id="ARBA00022982"/>
    </source>
</evidence>
<evidence type="ECO:0000259" key="22">
    <source>
        <dbReference type="PROSITE" id="PS51296"/>
    </source>
</evidence>
<dbReference type="InterPro" id="IPR014349">
    <property type="entry name" value="Rieske_Fe-S_prot"/>
</dbReference>
<evidence type="ECO:0000313" key="23">
    <source>
        <dbReference type="EMBL" id="KCZ90295.1"/>
    </source>
</evidence>
<dbReference type="FunFam" id="2.102.10.10:FF:000001">
    <property type="entry name" value="Cytochrome b-c1 complex subunit Rieske, mitochondrial"/>
    <property type="match status" value="1"/>
</dbReference>
<dbReference type="OrthoDB" id="9767869at2"/>
<dbReference type="PROSITE" id="PS51296">
    <property type="entry name" value="RIESKE"/>
    <property type="match status" value="1"/>
</dbReference>
<keyword evidence="8" id="KW-1003">Cell membrane</keyword>
<reference evidence="23 24" key="1">
    <citation type="journal article" date="2014" name="Antonie Van Leeuwenhoek">
        <title>Hyphomonas beringensis sp. nov. and Hyphomonas chukchiensis sp. nov., isolated from surface seawater of the Bering Sea and Chukchi Sea.</title>
        <authorList>
            <person name="Li C."/>
            <person name="Lai Q."/>
            <person name="Li G."/>
            <person name="Dong C."/>
            <person name="Wang J."/>
            <person name="Liao Y."/>
            <person name="Shao Z."/>
        </authorList>
    </citation>
    <scope>NUCLEOTIDE SEQUENCE [LARGE SCALE GENOMIC DNA]</scope>
    <source>
        <strain evidence="23 24">VP2</strain>
    </source>
</reference>
<keyword evidence="13 20" id="KW-0249">Electron transport</keyword>
<keyword evidence="16" id="KW-0411">Iron-sulfur</keyword>
<evidence type="ECO:0000256" key="15">
    <source>
        <dbReference type="ARBA" id="ARBA00023004"/>
    </source>
</evidence>
<dbReference type="Proteomes" id="UP000024816">
    <property type="component" value="Unassembled WGS sequence"/>
</dbReference>
<evidence type="ECO:0000256" key="6">
    <source>
        <dbReference type="ARBA" id="ARBA00019816"/>
    </source>
</evidence>
<dbReference type="Pfam" id="PF00355">
    <property type="entry name" value="Rieske"/>
    <property type="match status" value="1"/>
</dbReference>
<proteinExistence type="inferred from homology"/>
<keyword evidence="12" id="KW-1278">Translocase</keyword>
<evidence type="ECO:0000256" key="1">
    <source>
        <dbReference type="ARBA" id="ARBA00002444"/>
    </source>
</evidence>
<keyword evidence="7 20" id="KW-0813">Transport</keyword>
<comment type="miscellaneous">
    <text evidence="20">The Rieske protein is a high potential 2Fe-2S protein.</text>
</comment>
<evidence type="ECO:0000256" key="18">
    <source>
        <dbReference type="ARBA" id="ARBA00023157"/>
    </source>
</evidence>
<evidence type="ECO:0000256" key="10">
    <source>
        <dbReference type="ARBA" id="ARBA00022714"/>
    </source>
</evidence>
<dbReference type="GO" id="GO:0046872">
    <property type="term" value="F:metal ion binding"/>
    <property type="evidence" value="ECO:0007669"/>
    <property type="project" value="UniProtKB-KW"/>
</dbReference>